<keyword evidence="2" id="KW-1185">Reference proteome</keyword>
<organism evidence="1 2">
    <name type="scientific">Pontibacter arcticus</name>
    <dbReference type="NCBI Taxonomy" id="2080288"/>
    <lineage>
        <taxon>Bacteria</taxon>
        <taxon>Pseudomonadati</taxon>
        <taxon>Bacteroidota</taxon>
        <taxon>Cytophagia</taxon>
        <taxon>Cytophagales</taxon>
        <taxon>Hymenobacteraceae</taxon>
        <taxon>Pontibacter</taxon>
    </lineage>
</organism>
<name>A0A364RFF3_9BACT</name>
<reference evidence="1 2" key="2">
    <citation type="submission" date="2018-07" db="EMBL/GenBank/DDBJ databases">
        <title>Pontibacter sp. 2b14 genomic sequence and assembly.</title>
        <authorList>
            <person name="Du Z.-J."/>
        </authorList>
    </citation>
    <scope>NUCLEOTIDE SEQUENCE [LARGE SCALE GENOMIC DNA]</scope>
    <source>
        <strain evidence="1 2">2b14</strain>
    </source>
</reference>
<dbReference type="OrthoDB" id="851424at2"/>
<evidence type="ECO:0008006" key="3">
    <source>
        <dbReference type="Google" id="ProtNLM"/>
    </source>
</evidence>
<protein>
    <recommendedName>
        <fullName evidence="3">Signal transduction histidine kinase dimerisation/phosphoacceptor domain-containing protein</fullName>
    </recommendedName>
</protein>
<sequence>MLNSEDQVNRITYEAFSKFSNALIRCRSFEEVGECLKLNLKYLFNFHVLRASYTRGSQHVHITVKANHAAICLIGKPDLLAYEKTLLAKGIPLYWKAGELPALPAVFDLPAQEQAELWGWLFKSDGRQIVVSLLAGNSKPFTRREVTFVKLVAETLESKLLELCLYRELDEKNAMILSINQHQQEIITSRTREIADKNKKLLDISILNAHDVREPLSRIMGLLSLVDHVKSPDYLKAEILPRLKTSSSDLDAALKDVIAQATNDLLDLKA</sequence>
<proteinExistence type="predicted"/>
<dbReference type="AlphaFoldDB" id="A0A364RFF3"/>
<reference evidence="1 2" key="1">
    <citation type="submission" date="2018-06" db="EMBL/GenBank/DDBJ databases">
        <authorList>
            <person name="Liu Z.-W."/>
        </authorList>
    </citation>
    <scope>NUCLEOTIDE SEQUENCE [LARGE SCALE GENOMIC DNA]</scope>
    <source>
        <strain evidence="1 2">2b14</strain>
    </source>
</reference>
<dbReference type="RefSeq" id="WP_112305035.1">
    <property type="nucleotide sequence ID" value="NZ_QMDV01000002.1"/>
</dbReference>
<evidence type="ECO:0000313" key="2">
    <source>
        <dbReference type="Proteomes" id="UP000251692"/>
    </source>
</evidence>
<dbReference type="EMBL" id="QMDV01000002">
    <property type="protein sequence ID" value="RAU82886.1"/>
    <property type="molecule type" value="Genomic_DNA"/>
</dbReference>
<comment type="caution">
    <text evidence="1">The sequence shown here is derived from an EMBL/GenBank/DDBJ whole genome shotgun (WGS) entry which is preliminary data.</text>
</comment>
<evidence type="ECO:0000313" key="1">
    <source>
        <dbReference type="EMBL" id="RAU82886.1"/>
    </source>
</evidence>
<gene>
    <name evidence="1" type="ORF">DP923_06460</name>
</gene>
<accession>A0A364RFF3</accession>
<dbReference type="Proteomes" id="UP000251692">
    <property type="component" value="Unassembled WGS sequence"/>
</dbReference>